<organism evidence="3">
    <name type="scientific">uncultured Sphingomonadaceae bacterium</name>
    <dbReference type="NCBI Taxonomy" id="169976"/>
    <lineage>
        <taxon>Bacteria</taxon>
        <taxon>Pseudomonadati</taxon>
        <taxon>Pseudomonadota</taxon>
        <taxon>Alphaproteobacteria</taxon>
        <taxon>Sphingomonadales</taxon>
        <taxon>Sphingomonadaceae</taxon>
        <taxon>environmental samples</taxon>
    </lineage>
</organism>
<dbReference type="InterPro" id="IPR005149">
    <property type="entry name" value="Tscrpt_reg_PadR_N"/>
</dbReference>
<dbReference type="Pfam" id="PF03551">
    <property type="entry name" value="PadR"/>
    <property type="match status" value="1"/>
</dbReference>
<feature type="domain" description="Transcription regulator PadR N-terminal" evidence="1">
    <location>
        <begin position="7"/>
        <end position="79"/>
    </location>
</feature>
<dbReference type="InterPro" id="IPR036390">
    <property type="entry name" value="WH_DNA-bd_sf"/>
</dbReference>
<accession>A0A6J4THR2</accession>
<dbReference type="InterPro" id="IPR036388">
    <property type="entry name" value="WH-like_DNA-bd_sf"/>
</dbReference>
<dbReference type="SUPFAM" id="SSF46785">
    <property type="entry name" value="Winged helix' DNA-binding domain"/>
    <property type="match status" value="1"/>
</dbReference>
<dbReference type="PANTHER" id="PTHR43252:SF4">
    <property type="entry name" value="TRANSCRIPTIONAL REGULATORY PROTEIN"/>
    <property type="match status" value="1"/>
</dbReference>
<feature type="domain" description="Transcription regulator PadR C-terminal" evidence="2">
    <location>
        <begin position="91"/>
        <end position="174"/>
    </location>
</feature>
<reference evidence="3" key="1">
    <citation type="submission" date="2020-02" db="EMBL/GenBank/DDBJ databases">
        <authorList>
            <person name="Meier V. D."/>
        </authorList>
    </citation>
    <scope>NUCLEOTIDE SEQUENCE</scope>
    <source>
        <strain evidence="3">AVDCRST_MAG39</strain>
    </source>
</reference>
<dbReference type="Gene3D" id="6.10.140.190">
    <property type="match status" value="1"/>
</dbReference>
<evidence type="ECO:0000313" key="3">
    <source>
        <dbReference type="EMBL" id="CAA9523546.1"/>
    </source>
</evidence>
<dbReference type="AlphaFoldDB" id="A0A6J4THR2"/>
<protein>
    <submittedName>
        <fullName evidence="3">Transcriptional regulator, PadR family</fullName>
    </submittedName>
</protein>
<dbReference type="PANTHER" id="PTHR43252">
    <property type="entry name" value="TRANSCRIPTIONAL REGULATOR YQJI"/>
    <property type="match status" value="1"/>
</dbReference>
<dbReference type="Pfam" id="PF10400">
    <property type="entry name" value="Vir_act_alpha_C"/>
    <property type="match status" value="1"/>
</dbReference>
<dbReference type="EMBL" id="CADCVW010000109">
    <property type="protein sequence ID" value="CAA9523546.1"/>
    <property type="molecule type" value="Genomic_DNA"/>
</dbReference>
<evidence type="ECO:0000259" key="2">
    <source>
        <dbReference type="Pfam" id="PF10400"/>
    </source>
</evidence>
<dbReference type="Gene3D" id="1.10.10.10">
    <property type="entry name" value="Winged helix-like DNA-binding domain superfamily/Winged helix DNA-binding domain"/>
    <property type="match status" value="1"/>
</dbReference>
<dbReference type="InterPro" id="IPR018309">
    <property type="entry name" value="Tscrpt_reg_PadR_C"/>
</dbReference>
<proteinExistence type="predicted"/>
<name>A0A6J4THR2_9SPHN</name>
<evidence type="ECO:0000259" key="1">
    <source>
        <dbReference type="Pfam" id="PF03551"/>
    </source>
</evidence>
<gene>
    <name evidence="3" type="ORF">AVDCRST_MAG39-2684</name>
</gene>
<sequence length="179" mass="20349">MSLAHALLTALSERSCSGSELAKRFDRSIGFFWPATHQQIYRELSRLETTGWVSSRAVEAAPGRRRVYEVLPAGREELSRWVSTPHEPKAIRDELLVKLRAEAVLDGGGLRDALRLRLERHRDKLEAYRAIELRSFDDAEPPRKQRLQHLILKAGIDVELLWIDLCENALAILDGGTED</sequence>